<dbReference type="Pfam" id="PF00403">
    <property type="entry name" value="HMA"/>
    <property type="match status" value="1"/>
</dbReference>
<protein>
    <submittedName>
        <fullName evidence="2">Heavy-metal-associated domain-containing protein</fullName>
    </submittedName>
</protein>
<dbReference type="InterPro" id="IPR036163">
    <property type="entry name" value="HMA_dom_sf"/>
</dbReference>
<dbReference type="RefSeq" id="WP_137636933.1">
    <property type="nucleotide sequence ID" value="NZ_BJDN01000004.1"/>
</dbReference>
<name>A0ABW3EAV8_9LACO</name>
<dbReference type="Gene3D" id="3.30.70.100">
    <property type="match status" value="1"/>
</dbReference>
<keyword evidence="3" id="KW-1185">Reference proteome</keyword>
<dbReference type="Proteomes" id="UP001597104">
    <property type="component" value="Unassembled WGS sequence"/>
</dbReference>
<dbReference type="CDD" id="cd00371">
    <property type="entry name" value="HMA"/>
    <property type="match status" value="1"/>
</dbReference>
<gene>
    <name evidence="2" type="ORF">ACFQZ7_01990</name>
</gene>
<accession>A0ABW3EAV8</accession>
<feature type="domain" description="HMA" evidence="1">
    <location>
        <begin position="1"/>
        <end position="61"/>
    </location>
</feature>
<evidence type="ECO:0000313" key="2">
    <source>
        <dbReference type="EMBL" id="MFD0896512.1"/>
    </source>
</evidence>
<dbReference type="SUPFAM" id="SSF55008">
    <property type="entry name" value="HMA, heavy metal-associated domain"/>
    <property type="match status" value="1"/>
</dbReference>
<organism evidence="2 3">
    <name type="scientific">Loigolactobacillus binensis</name>
    <dbReference type="NCBI Taxonomy" id="2559922"/>
    <lineage>
        <taxon>Bacteria</taxon>
        <taxon>Bacillati</taxon>
        <taxon>Bacillota</taxon>
        <taxon>Bacilli</taxon>
        <taxon>Lactobacillales</taxon>
        <taxon>Lactobacillaceae</taxon>
        <taxon>Loigolactobacillus</taxon>
    </lineage>
</organism>
<comment type="caution">
    <text evidence="2">The sequence shown here is derived from an EMBL/GenBank/DDBJ whole genome shotgun (WGS) entry which is preliminary data.</text>
</comment>
<sequence length="62" mass="6568">MKKIAVKGMMCQGCADTVTEKLSSVVNNVTVDLDKKTATFDGEASIDQLNATLADTPYSVAE</sequence>
<evidence type="ECO:0000313" key="3">
    <source>
        <dbReference type="Proteomes" id="UP001597104"/>
    </source>
</evidence>
<dbReference type="InterPro" id="IPR006121">
    <property type="entry name" value="HMA_dom"/>
</dbReference>
<evidence type="ECO:0000259" key="1">
    <source>
        <dbReference type="PROSITE" id="PS50846"/>
    </source>
</evidence>
<dbReference type="PROSITE" id="PS50846">
    <property type="entry name" value="HMA_2"/>
    <property type="match status" value="1"/>
</dbReference>
<reference evidence="3" key="1">
    <citation type="journal article" date="2019" name="Int. J. Syst. Evol. Microbiol.">
        <title>The Global Catalogue of Microorganisms (GCM) 10K type strain sequencing project: providing services to taxonomists for standard genome sequencing and annotation.</title>
        <authorList>
            <consortium name="The Broad Institute Genomics Platform"/>
            <consortium name="The Broad Institute Genome Sequencing Center for Infectious Disease"/>
            <person name="Wu L."/>
            <person name="Ma J."/>
        </authorList>
    </citation>
    <scope>NUCLEOTIDE SEQUENCE [LARGE SCALE GENOMIC DNA]</scope>
    <source>
        <strain evidence="3">CCM 8925</strain>
    </source>
</reference>
<proteinExistence type="predicted"/>
<dbReference type="EMBL" id="JBHTIO010000008">
    <property type="protein sequence ID" value="MFD0896512.1"/>
    <property type="molecule type" value="Genomic_DNA"/>
</dbReference>